<proteinExistence type="inferred from homology"/>
<dbReference type="PROSITE" id="PS00648">
    <property type="entry name" value="RIBONUCLEASE_P"/>
    <property type="match status" value="1"/>
</dbReference>
<evidence type="ECO:0000256" key="1">
    <source>
        <dbReference type="ARBA" id="ARBA00002663"/>
    </source>
</evidence>
<dbReference type="PANTHER" id="PTHR33992">
    <property type="entry name" value="RIBONUCLEASE P PROTEIN COMPONENT"/>
    <property type="match status" value="1"/>
</dbReference>
<keyword evidence="5 7" id="KW-0378">Hydrolase</keyword>
<dbReference type="InterPro" id="IPR020539">
    <property type="entry name" value="RNase_P_CS"/>
</dbReference>
<dbReference type="Proteomes" id="UP000252182">
    <property type="component" value="Chromosome"/>
</dbReference>
<dbReference type="EC" id="3.1.26.5" evidence="7"/>
<keyword evidence="2 7" id="KW-0819">tRNA processing</keyword>
<dbReference type="GO" id="GO:0042781">
    <property type="term" value="F:3'-tRNA processing endoribonuclease activity"/>
    <property type="evidence" value="ECO:0007669"/>
    <property type="project" value="TreeGrafter"/>
</dbReference>
<evidence type="ECO:0000256" key="2">
    <source>
        <dbReference type="ARBA" id="ARBA00022694"/>
    </source>
</evidence>
<dbReference type="InterPro" id="IPR020568">
    <property type="entry name" value="Ribosomal_Su5_D2-typ_SF"/>
</dbReference>
<comment type="similarity">
    <text evidence="7">Belongs to the RnpA family.</text>
</comment>
<keyword evidence="4 7" id="KW-0255">Endonuclease</keyword>
<organism evidence="8 9">
    <name type="scientific">Ephemeroptericola cinctiostellae</name>
    <dbReference type="NCBI Taxonomy" id="2268024"/>
    <lineage>
        <taxon>Bacteria</taxon>
        <taxon>Pseudomonadati</taxon>
        <taxon>Pseudomonadota</taxon>
        <taxon>Betaproteobacteria</taxon>
        <taxon>Burkholderiales</taxon>
        <taxon>Burkholderiaceae</taxon>
        <taxon>Ephemeroptericola</taxon>
    </lineage>
</organism>
<gene>
    <name evidence="7 8" type="primary">rnpA</name>
    <name evidence="8" type="ORF">DTO96_100418</name>
</gene>
<comment type="subunit">
    <text evidence="7">Consists of a catalytic RNA component (M1 or rnpB) and a protein subunit.</text>
</comment>
<dbReference type="Pfam" id="PF00825">
    <property type="entry name" value="Ribonuclease_P"/>
    <property type="match status" value="1"/>
</dbReference>
<evidence type="ECO:0000256" key="7">
    <source>
        <dbReference type="HAMAP-Rule" id="MF_00227"/>
    </source>
</evidence>
<sequence>MVRPSFGLPRSRKILKADAYASALRMRTCGQTAHFALHFCAHRPHVVQVRTITEPWPKIGLVVPKKLAKHAIRRNTVKRLTREYFRLHSAGLADGLWVVRLKAKVNQLPLTAGLKREWSLQLVDLFAQGVVFAEQFKSRSIPVKSVDEPVL</sequence>
<dbReference type="SUPFAM" id="SSF54211">
    <property type="entry name" value="Ribosomal protein S5 domain 2-like"/>
    <property type="match status" value="1"/>
</dbReference>
<dbReference type="GO" id="GO:0000049">
    <property type="term" value="F:tRNA binding"/>
    <property type="evidence" value="ECO:0007669"/>
    <property type="project" value="UniProtKB-UniRule"/>
</dbReference>
<evidence type="ECO:0000256" key="3">
    <source>
        <dbReference type="ARBA" id="ARBA00022722"/>
    </source>
</evidence>
<accession>A0A345D8M0</accession>
<evidence type="ECO:0000313" key="8">
    <source>
        <dbReference type="EMBL" id="AXF84708.1"/>
    </source>
</evidence>
<keyword evidence="3 7" id="KW-0540">Nuclease</keyword>
<dbReference type="EMBL" id="CP031124">
    <property type="protein sequence ID" value="AXF84708.1"/>
    <property type="molecule type" value="Genomic_DNA"/>
</dbReference>
<dbReference type="GO" id="GO:0030677">
    <property type="term" value="C:ribonuclease P complex"/>
    <property type="evidence" value="ECO:0007669"/>
    <property type="project" value="TreeGrafter"/>
</dbReference>
<comment type="catalytic activity">
    <reaction evidence="7">
        <text>Endonucleolytic cleavage of RNA, removing 5'-extranucleotides from tRNA precursor.</text>
        <dbReference type="EC" id="3.1.26.5"/>
    </reaction>
</comment>
<keyword evidence="6 7" id="KW-0694">RNA-binding</keyword>
<evidence type="ECO:0000256" key="6">
    <source>
        <dbReference type="ARBA" id="ARBA00022884"/>
    </source>
</evidence>
<name>A0A345D8M0_9BURK</name>
<evidence type="ECO:0000256" key="4">
    <source>
        <dbReference type="ARBA" id="ARBA00022759"/>
    </source>
</evidence>
<dbReference type="KEGG" id="hyf:DTO96_100418"/>
<dbReference type="PANTHER" id="PTHR33992:SF1">
    <property type="entry name" value="RIBONUCLEASE P PROTEIN COMPONENT"/>
    <property type="match status" value="1"/>
</dbReference>
<evidence type="ECO:0000313" key="9">
    <source>
        <dbReference type="Proteomes" id="UP000252182"/>
    </source>
</evidence>
<dbReference type="HAMAP" id="MF_00227">
    <property type="entry name" value="RNase_P"/>
    <property type="match status" value="1"/>
</dbReference>
<keyword evidence="9" id="KW-1185">Reference proteome</keyword>
<reference evidence="9" key="1">
    <citation type="submission" date="2018-07" db="EMBL/GenBank/DDBJ databases">
        <authorList>
            <person name="Kim H."/>
        </authorList>
    </citation>
    <scope>NUCLEOTIDE SEQUENCE [LARGE SCALE GENOMIC DNA]</scope>
    <source>
        <strain evidence="9">F02</strain>
    </source>
</reference>
<evidence type="ECO:0000256" key="5">
    <source>
        <dbReference type="ARBA" id="ARBA00022801"/>
    </source>
</evidence>
<dbReference type="RefSeq" id="WP_114561977.1">
    <property type="nucleotide sequence ID" value="NZ_CP031124.1"/>
</dbReference>
<protein>
    <recommendedName>
        <fullName evidence="7">Ribonuclease P protein component</fullName>
        <shortName evidence="7">RNase P protein</shortName>
        <shortName evidence="7">RNaseP protein</shortName>
        <ecNumber evidence="7">3.1.26.5</ecNumber>
    </recommendedName>
    <alternativeName>
        <fullName evidence="7">Protein C5</fullName>
    </alternativeName>
</protein>
<dbReference type="InterPro" id="IPR014721">
    <property type="entry name" value="Ribsml_uS5_D2-typ_fold_subgr"/>
</dbReference>
<dbReference type="GO" id="GO:0004526">
    <property type="term" value="F:ribonuclease P activity"/>
    <property type="evidence" value="ECO:0007669"/>
    <property type="project" value="UniProtKB-UniRule"/>
</dbReference>
<dbReference type="AlphaFoldDB" id="A0A345D8M0"/>
<dbReference type="InterPro" id="IPR000100">
    <property type="entry name" value="RNase_P"/>
</dbReference>
<dbReference type="Gene3D" id="3.30.230.10">
    <property type="match status" value="1"/>
</dbReference>
<dbReference type="GO" id="GO:0001682">
    <property type="term" value="P:tRNA 5'-leader removal"/>
    <property type="evidence" value="ECO:0007669"/>
    <property type="project" value="UniProtKB-UniRule"/>
</dbReference>
<comment type="function">
    <text evidence="1 7">RNaseP catalyzes the removal of the 5'-leader sequence from pre-tRNA to produce the mature 5'-terminus. It can also cleave other RNA substrates such as 4.5S RNA. The protein component plays an auxiliary but essential role in vivo by binding to the 5'-leader sequence and broadening the substrate specificity of the ribozyme.</text>
</comment>